<keyword evidence="2" id="KW-0812">Transmembrane</keyword>
<evidence type="ECO:0000313" key="5">
    <source>
        <dbReference type="Proteomes" id="UP000035514"/>
    </source>
</evidence>
<feature type="region of interest" description="Disordered" evidence="1">
    <location>
        <begin position="158"/>
        <end position="180"/>
    </location>
</feature>
<organism evidence="4 5">
    <name type="scientific">Aliarcobacter butzleri L348</name>
    <dbReference type="NCBI Taxonomy" id="1447256"/>
    <lineage>
        <taxon>Bacteria</taxon>
        <taxon>Pseudomonadati</taxon>
        <taxon>Campylobacterota</taxon>
        <taxon>Epsilonproteobacteria</taxon>
        <taxon>Campylobacterales</taxon>
        <taxon>Arcobacteraceae</taxon>
        <taxon>Aliarcobacter</taxon>
    </lineage>
</organism>
<protein>
    <recommendedName>
        <fullName evidence="3">SPOR domain-containing protein</fullName>
    </recommendedName>
</protein>
<dbReference type="RefSeq" id="WP_046997170.1">
    <property type="nucleotide sequence ID" value="NZ_JAIQ01000140.1"/>
</dbReference>
<dbReference type="GO" id="GO:0042834">
    <property type="term" value="F:peptidoglycan binding"/>
    <property type="evidence" value="ECO:0007669"/>
    <property type="project" value="InterPro"/>
</dbReference>
<feature type="region of interest" description="Disordered" evidence="1">
    <location>
        <begin position="221"/>
        <end position="261"/>
    </location>
</feature>
<dbReference type="Pfam" id="PF05036">
    <property type="entry name" value="SPOR"/>
    <property type="match status" value="1"/>
</dbReference>
<dbReference type="Gene3D" id="3.30.70.1070">
    <property type="entry name" value="Sporulation related repeat"/>
    <property type="match status" value="1"/>
</dbReference>
<evidence type="ECO:0000313" key="4">
    <source>
        <dbReference type="EMBL" id="KLD97829.1"/>
    </source>
</evidence>
<keyword evidence="2" id="KW-0472">Membrane</keyword>
<feature type="transmembrane region" description="Helical" evidence="2">
    <location>
        <begin position="97"/>
        <end position="118"/>
    </location>
</feature>
<evidence type="ECO:0000259" key="3">
    <source>
        <dbReference type="PROSITE" id="PS51724"/>
    </source>
</evidence>
<evidence type="ECO:0000256" key="2">
    <source>
        <dbReference type="SAM" id="Phobius"/>
    </source>
</evidence>
<keyword evidence="2" id="KW-1133">Transmembrane helix</keyword>
<feature type="compositionally biased region" description="Basic and acidic residues" evidence="1">
    <location>
        <begin position="239"/>
        <end position="249"/>
    </location>
</feature>
<feature type="compositionally biased region" description="Polar residues" evidence="1">
    <location>
        <begin position="128"/>
        <end position="145"/>
    </location>
</feature>
<name>A0A0G9JW47_9BACT</name>
<proteinExistence type="predicted"/>
<dbReference type="SUPFAM" id="SSF110997">
    <property type="entry name" value="Sporulation related repeat"/>
    <property type="match status" value="1"/>
</dbReference>
<dbReference type="EMBL" id="JAIQ01000140">
    <property type="protein sequence ID" value="KLD97829.1"/>
    <property type="molecule type" value="Genomic_DNA"/>
</dbReference>
<gene>
    <name evidence="4" type="ORF">AA20_10175</name>
</gene>
<accession>A0A0G9JW47</accession>
<dbReference type="AlphaFoldDB" id="A0A0G9JW47"/>
<comment type="caution">
    <text evidence="4">The sequence shown here is derived from an EMBL/GenBank/DDBJ whole genome shotgun (WGS) entry which is preliminary data.</text>
</comment>
<feature type="compositionally biased region" description="Basic and acidic residues" evidence="1">
    <location>
        <begin position="221"/>
        <end position="231"/>
    </location>
</feature>
<feature type="region of interest" description="Disordered" evidence="1">
    <location>
        <begin position="124"/>
        <end position="145"/>
    </location>
</feature>
<dbReference type="InterPro" id="IPR036680">
    <property type="entry name" value="SPOR-like_sf"/>
</dbReference>
<feature type="domain" description="SPOR" evidence="3">
    <location>
        <begin position="263"/>
        <end position="341"/>
    </location>
</feature>
<dbReference type="InterPro" id="IPR007730">
    <property type="entry name" value="SPOR-like_dom"/>
</dbReference>
<reference evidence="4 5" key="1">
    <citation type="submission" date="2014-01" db="EMBL/GenBank/DDBJ databases">
        <title>Development of a Comparative Genomic Fingerprinting Assay for High Resolution Genotyping of Arcobacter butzleri.</title>
        <authorList>
            <person name="Webb A.L."/>
            <person name="Inglis G.D."/>
            <person name="Kruczkiewicz P."/>
            <person name="Selinger L.B."/>
            <person name="Taboada E.N."/>
        </authorList>
    </citation>
    <scope>NUCLEOTIDE SEQUENCE [LARGE SCALE GENOMIC DNA]</scope>
    <source>
        <strain evidence="4 5">L348</strain>
    </source>
</reference>
<feature type="compositionally biased region" description="Low complexity" evidence="1">
    <location>
        <begin position="252"/>
        <end position="261"/>
    </location>
</feature>
<evidence type="ECO:0000256" key="1">
    <source>
        <dbReference type="SAM" id="MobiDB-lite"/>
    </source>
</evidence>
<sequence length="342" mass="38312">MQIKGEDFLKKVQLQQEKEELERKLTELDESRISINSINLGNNLNNAYRNIEEEAPSINLNRNSMNNQFEDEPHEFDNIMLENPTFGTTGEDNKKKYLILGILLVVLFLLTIIIIRLLTSDSKKEDQFTSNNNSSEMRTLSENSNAIDANYQKIVDTDRARKESNETMVPLPNATSTDSKLNAIAETNQANTPSVNETYQAEAKNSISNQEMDDTIKKIEEKKANKKEETVQKTPTAKTESKKSIKDLVEGNSTSSSTAQNFSSGANGYFVQIGAFSKRPSESYLNSITKEGFKYKVIQEEVKGTMYNKLLIGPYSSSSTAASSVSSIKEKLNVTSAFVVKY</sequence>
<dbReference type="Proteomes" id="UP000035514">
    <property type="component" value="Unassembled WGS sequence"/>
</dbReference>
<dbReference type="PROSITE" id="PS51724">
    <property type="entry name" value="SPOR"/>
    <property type="match status" value="1"/>
</dbReference>
<dbReference type="PATRIC" id="fig|1447256.3.peg.1986"/>